<keyword evidence="4" id="KW-0347">Helicase</keyword>
<proteinExistence type="inferred from homology"/>
<dbReference type="Pfam" id="PF13087">
    <property type="entry name" value="AAA_12"/>
    <property type="match status" value="1"/>
</dbReference>
<dbReference type="Gene3D" id="3.40.50.300">
    <property type="entry name" value="P-loop containing nucleotide triphosphate hydrolases"/>
    <property type="match status" value="3"/>
</dbReference>
<evidence type="ECO:0000256" key="4">
    <source>
        <dbReference type="ARBA" id="ARBA00022806"/>
    </source>
</evidence>
<protein>
    <recommendedName>
        <fullName evidence="11">DNA helicase</fullName>
    </recommendedName>
</protein>
<evidence type="ECO:0000256" key="2">
    <source>
        <dbReference type="ARBA" id="ARBA00022741"/>
    </source>
</evidence>
<keyword evidence="2" id="KW-0547">Nucleotide-binding</keyword>
<feature type="domain" description="Restriction endonuclease type II-like" evidence="8">
    <location>
        <begin position="1380"/>
        <end position="1473"/>
    </location>
</feature>
<dbReference type="InterPro" id="IPR050534">
    <property type="entry name" value="Coronavir_polyprotein_1ab"/>
</dbReference>
<evidence type="ECO:0008006" key="11">
    <source>
        <dbReference type="Google" id="ProtNLM"/>
    </source>
</evidence>
<dbReference type="Proteomes" id="UP000334340">
    <property type="component" value="Unassembled WGS sequence"/>
</dbReference>
<organism evidence="9 10">
    <name type="scientific">Candidatus Methylomirabilis lanthanidiphila</name>
    <dbReference type="NCBI Taxonomy" id="2211376"/>
    <lineage>
        <taxon>Bacteria</taxon>
        <taxon>Candidatus Methylomirabilota</taxon>
        <taxon>Candidatus Methylomirabilia</taxon>
        <taxon>Candidatus Methylomirabilales</taxon>
        <taxon>Candidatus Methylomirabilaceae</taxon>
        <taxon>Candidatus Methylomirabilis</taxon>
    </lineage>
</organism>
<dbReference type="InterPro" id="IPR041679">
    <property type="entry name" value="DNA2/NAM7-like_C"/>
</dbReference>
<evidence type="ECO:0000313" key="10">
    <source>
        <dbReference type="Proteomes" id="UP000334340"/>
    </source>
</evidence>
<dbReference type="InterPro" id="IPR011335">
    <property type="entry name" value="Restrct_endonuc-II-like"/>
</dbReference>
<dbReference type="EMBL" id="CABIKM010000034">
    <property type="protein sequence ID" value="VUZ85821.1"/>
    <property type="molecule type" value="Genomic_DNA"/>
</dbReference>
<sequence length="1501" mass="167253">MNSCELLTRLLDYIGEQAKDINPRAYRLANAKGFLKRRAELIGLPGVEFDLNVQGDHLWLRVQRLQAHKPPAPDENFKELIHVSEDPDGAKPAIDEPAMKARIAAAAVDKTSEERGELERRDRAVLDQALAQYLPLWEAWAEGEKPRRRSIDLYGELFSIKHQLEAEETANPVELVWGVGIATWQLKWQESSEKTSPVDFEYPLLTQQMEVGLDEATMALFLRPRATDTRYEGDAFAVCLGRGSADVERAARDQLARNAERPVSPFDPGSYMDVLKLAAGNLDSQGSYRTLPESDGVVPPPDEHLVVTDAWVLFLRPRTNNVLADDLRRLKQRLIDGCEIPAGPAALVTPPSDEPVPFASIEFRGLSSRGTGGGGELRELYFPLPYNQEQVTIVQQLEQAEGVSVQGPPGTGKTHTIANIICHYLATGRRVLVTSKGEPALEVLQDKIPEEIRPLTVALLTSDRESLRQFESAINTIQAKVSQLNPELTCQEIEYRKSQIDRAHAELSAIDRRVDEIAQAQLAEIEVDGRPMRAQQLAELVVSGQAEYGWFDDAVTLAPKHTPPFSEEEAGRLRQVRRKLGSDLVYVRGRVPAADDLLPPSDVAQLHGVLIRMREIEEQVGNGTLLPLKATTPEVLDAARQLLAAIEAARGMLSEIDELGEPWAHQLRVKCRVASFHAERTALEALFDEITALTESRAALLQRPVEVPAAAFTSSKVREAVQRAAETGRPFGLMSFGSGDVKNVVSQVKVAGLPPASTDDWRHVKWFLDLHLRVTSFVTCWNQFAPMLAAPRLDGGVTELRRIEMVAATARKAHRLATHHDVMLVRKAEQVFAQVPVKYLNGTSEDLAAVREQLMTHLTKADLSWAATQLSTLQAKLAGTSGPVSKALTAFIDKKLGKPGLAAEGIAAEYARLIAELRRIQALGPDLGFVREAVGLLEAAGTPKLAARVRSIVVPHYGEDAAFPATWRQAWTWARVKSYLDQIDAREELLTLSARRRDIEQGLAKLYREMVARAAWLETKRNASPRVLQALQGYATAIRRIGQGTGPNATRYRRDARHHMTSAAGAVPCWIMSHFKISESMPADIGAFDLVIVDEASQSDLWALPGILRGRKILVVGDDKQVSPDGGFIAAQRIQELRDRFLAEQPFKEDMTPEKSLYDLAARVFAARQVMLREHFRCVPPIIAYSNRIFYKGAIQPLRIAKSSERIDPPLVDVYVEGGLRDRRDCNREEAECIAAEIAAVLEDERFAGRTLGVVSLLGFEQAKLVDELVRNRCNASELLRRRFECGDARTFQGSERDIMFLSMVVDPGSCKALSGNMFEQRFNVAASRARDRMYLVRSVAASHLSDKDLRLSLLQHFDKPIVADKEEAAILIDRCESGFERQVYSVLVERGYRVIPQVRTSAYRIDMVAEGAGDVRLAIECDGDEFHGPDRWPHDMARQRVLERAGWAFWRCFASTWQLYKDQVLTELIERLTTMGIEPLGAMERAPQVVDKRIVRRANI</sequence>
<keyword evidence="5" id="KW-0067">ATP-binding</keyword>
<dbReference type="PANTHER" id="PTHR43788">
    <property type="entry name" value="DNA2/NAM7 HELICASE FAMILY MEMBER"/>
    <property type="match status" value="1"/>
</dbReference>
<comment type="similarity">
    <text evidence="1">Belongs to the DNA2/NAM7 helicase family.</text>
</comment>
<dbReference type="SUPFAM" id="SSF52540">
    <property type="entry name" value="P-loop containing nucleoside triphosphate hydrolases"/>
    <property type="match status" value="1"/>
</dbReference>
<dbReference type="Gene3D" id="3.40.960.10">
    <property type="entry name" value="VSR Endonuclease"/>
    <property type="match status" value="1"/>
</dbReference>
<dbReference type="InterPro" id="IPR027417">
    <property type="entry name" value="P-loop_NTPase"/>
</dbReference>
<dbReference type="GO" id="GO:0005524">
    <property type="term" value="F:ATP binding"/>
    <property type="evidence" value="ECO:0007669"/>
    <property type="project" value="UniProtKB-KW"/>
</dbReference>
<feature type="domain" description="DNA2/NAM7 helicase helicase" evidence="6">
    <location>
        <begin position="386"/>
        <end position="514"/>
    </location>
</feature>
<dbReference type="Pfam" id="PF13086">
    <property type="entry name" value="AAA_11"/>
    <property type="match status" value="1"/>
</dbReference>
<gene>
    <name evidence="9" type="ORF">MELA_02206</name>
</gene>
<dbReference type="Pfam" id="PF18741">
    <property type="entry name" value="MTES_1575"/>
    <property type="match status" value="1"/>
</dbReference>
<reference evidence="9 10" key="1">
    <citation type="submission" date="2019-07" db="EMBL/GenBank/DDBJ databases">
        <authorList>
            <person name="Cremers G."/>
        </authorList>
    </citation>
    <scope>NUCLEOTIDE SEQUENCE [LARGE SCALE GENOMIC DNA]</scope>
</reference>
<dbReference type="CDD" id="cd18808">
    <property type="entry name" value="SF1_C_Upf1"/>
    <property type="match status" value="1"/>
</dbReference>
<evidence type="ECO:0000256" key="5">
    <source>
        <dbReference type="ARBA" id="ARBA00022840"/>
    </source>
</evidence>
<evidence type="ECO:0000259" key="6">
    <source>
        <dbReference type="Pfam" id="PF13086"/>
    </source>
</evidence>
<dbReference type="InterPro" id="IPR049468">
    <property type="entry name" value="Restrct_endonuc-II-like_dom"/>
</dbReference>
<evidence type="ECO:0000313" key="9">
    <source>
        <dbReference type="EMBL" id="VUZ85821.1"/>
    </source>
</evidence>
<dbReference type="GO" id="GO:0043139">
    <property type="term" value="F:5'-3' DNA helicase activity"/>
    <property type="evidence" value="ECO:0007669"/>
    <property type="project" value="TreeGrafter"/>
</dbReference>
<keyword evidence="10" id="KW-1185">Reference proteome</keyword>
<evidence type="ECO:0000256" key="1">
    <source>
        <dbReference type="ARBA" id="ARBA00007913"/>
    </source>
</evidence>
<keyword evidence="3" id="KW-0378">Hydrolase</keyword>
<evidence type="ECO:0000259" key="8">
    <source>
        <dbReference type="Pfam" id="PF18741"/>
    </source>
</evidence>
<dbReference type="GO" id="GO:0016787">
    <property type="term" value="F:hydrolase activity"/>
    <property type="evidence" value="ECO:0007669"/>
    <property type="project" value="UniProtKB-KW"/>
</dbReference>
<dbReference type="InterPro" id="IPR047187">
    <property type="entry name" value="SF1_C_Upf1"/>
</dbReference>
<dbReference type="InterPro" id="IPR041677">
    <property type="entry name" value="DNA2/NAM7_AAA_11"/>
</dbReference>
<dbReference type="PANTHER" id="PTHR43788:SF8">
    <property type="entry name" value="DNA-BINDING PROTEIN SMUBP-2"/>
    <property type="match status" value="1"/>
</dbReference>
<name>A0A564ZKG9_9BACT</name>
<accession>A0A564ZKG9</accession>
<feature type="domain" description="DNA2/NAM7 helicase-like C-terminal" evidence="7">
    <location>
        <begin position="1156"/>
        <end position="1337"/>
    </location>
</feature>
<evidence type="ECO:0000256" key="3">
    <source>
        <dbReference type="ARBA" id="ARBA00022801"/>
    </source>
</evidence>
<evidence type="ECO:0000259" key="7">
    <source>
        <dbReference type="Pfam" id="PF13087"/>
    </source>
</evidence>
<dbReference type="SUPFAM" id="SSF52980">
    <property type="entry name" value="Restriction endonuclease-like"/>
    <property type="match status" value="1"/>
</dbReference>